<accession>A0ABY6Q1C2</accession>
<feature type="domain" description="Bacterial transcriptional activator" evidence="2">
    <location>
        <begin position="75"/>
        <end position="217"/>
    </location>
</feature>
<evidence type="ECO:0000259" key="2">
    <source>
        <dbReference type="SMART" id="SM01043"/>
    </source>
</evidence>
<evidence type="ECO:0000313" key="4">
    <source>
        <dbReference type="Proteomes" id="UP001164963"/>
    </source>
</evidence>
<name>A0ABY6Q1C2_9ACTN</name>
<reference evidence="3" key="1">
    <citation type="journal article" date="2022" name="Front. Microbiol.">
        <title>Mirubactin C rescues the lethal effect of cell wall biosynthesis mutations in Bacillus subtilis.</title>
        <authorList>
            <person name="Kepplinger B."/>
            <person name="Wen X."/>
            <person name="Tyler A.R."/>
            <person name="Kim B.Y."/>
            <person name="Brown J."/>
            <person name="Banks P."/>
            <person name="Dashti Y."/>
            <person name="Mackenzie E.S."/>
            <person name="Wills C."/>
            <person name="Kawai Y."/>
            <person name="Waldron K.J."/>
            <person name="Allenby N.E.E."/>
            <person name="Wu L.J."/>
            <person name="Hall M.J."/>
            <person name="Errington J."/>
        </authorList>
    </citation>
    <scope>NUCLEOTIDE SEQUENCE</scope>
    <source>
        <strain evidence="3">MDA8-470</strain>
    </source>
</reference>
<dbReference type="InterPro" id="IPR011990">
    <property type="entry name" value="TPR-like_helical_dom_sf"/>
</dbReference>
<keyword evidence="4" id="KW-1185">Reference proteome</keyword>
<dbReference type="RefSeq" id="WP_265546832.1">
    <property type="nucleotide sequence ID" value="NZ_CP098740.1"/>
</dbReference>
<sequence length="220" mass="24757">MELTAWLAFHPGANSHQLDEVIAPSGRVTRATRNSRIGDVRKWLGTNPAAPADTFYLPHMNQQPDKLYRLDGVRCDWAEFERLVHESHRTDGADAQQLLREALTLVRGRPFAGIPARRYTWAEPLCQDMVSAIVDAADDLAARCLKMGDARGALWAVARGLDAAREMECLWRHRFRALAMLGQFDDLASEVRELDALVLDLGTSVEEATEELLRQLESHR</sequence>
<dbReference type="Pfam" id="PF03704">
    <property type="entry name" value="BTAD"/>
    <property type="match status" value="1"/>
</dbReference>
<keyword evidence="1" id="KW-0902">Two-component regulatory system</keyword>
<dbReference type="InterPro" id="IPR005158">
    <property type="entry name" value="BTAD"/>
</dbReference>
<gene>
    <name evidence="3" type="ORF">NEH16_32950</name>
</gene>
<evidence type="ECO:0000256" key="1">
    <source>
        <dbReference type="ARBA" id="ARBA00023012"/>
    </source>
</evidence>
<protein>
    <submittedName>
        <fullName evidence="3">Bacterial transcriptional activator domain-containing protein</fullName>
    </submittedName>
</protein>
<dbReference type="Gene3D" id="1.25.40.10">
    <property type="entry name" value="Tetratricopeptide repeat domain"/>
    <property type="match status" value="1"/>
</dbReference>
<proteinExistence type="predicted"/>
<dbReference type="Proteomes" id="UP001164963">
    <property type="component" value="Chromosome"/>
</dbReference>
<organism evidence="3 4">
    <name type="scientific">Streptomyces drozdowiczii</name>
    <dbReference type="NCBI Taxonomy" id="202862"/>
    <lineage>
        <taxon>Bacteria</taxon>
        <taxon>Bacillati</taxon>
        <taxon>Actinomycetota</taxon>
        <taxon>Actinomycetes</taxon>
        <taxon>Kitasatosporales</taxon>
        <taxon>Streptomycetaceae</taxon>
        <taxon>Streptomyces</taxon>
    </lineage>
</organism>
<dbReference type="EMBL" id="CP098740">
    <property type="protein sequence ID" value="UZK58248.1"/>
    <property type="molecule type" value="Genomic_DNA"/>
</dbReference>
<dbReference type="SMART" id="SM01043">
    <property type="entry name" value="BTAD"/>
    <property type="match status" value="1"/>
</dbReference>
<evidence type="ECO:0000313" key="3">
    <source>
        <dbReference type="EMBL" id="UZK58248.1"/>
    </source>
</evidence>